<dbReference type="Proteomes" id="UP000293360">
    <property type="component" value="Unassembled WGS sequence"/>
</dbReference>
<comment type="caution">
    <text evidence="1">The sequence shown here is derived from an EMBL/GenBank/DDBJ whole genome shotgun (WGS) entry which is preliminary data.</text>
</comment>
<sequence>MTTANQVTFRFGVELELLLGSRAKKHKTWASLAAELSTRLAKAGIANHTNAGNEKTAENYREWSLVQEVTVPREVEKGLWGMELVSPILSPSPAEHWAGQLRTIFAVLKKHFVVAASPHTSTHIHVSTEPALPVVALAAVAKAALYFEPALDALLPASRGSGGGGGGGTYWCQSNRASVAMRGYAGGGLGECFTLLDRCAGTVGAGVSGGGGGYGLEDGHAGGEIGGVEPLIRAMCLFPASSAYGRAHGYASDFVHGVYKWDFSGLLPDTGSGTLEYRQPPGSRTADEARAWIEVGLCFVAGAVDAGHSLDPFAQADATMEDLWWVLCAGAQSTGLGELKGIEGMDFARGKMRAKGGRR</sequence>
<keyword evidence="2" id="KW-1185">Reference proteome</keyword>
<dbReference type="OrthoDB" id="5291055at2759"/>
<evidence type="ECO:0000313" key="2">
    <source>
        <dbReference type="Proteomes" id="UP000293360"/>
    </source>
</evidence>
<dbReference type="EMBL" id="QJNU01000805">
    <property type="protein sequence ID" value="RYO85681.1"/>
    <property type="molecule type" value="Genomic_DNA"/>
</dbReference>
<reference evidence="1 2" key="1">
    <citation type="submission" date="2018-06" db="EMBL/GenBank/DDBJ databases">
        <title>Complete Genomes of Monosporascus.</title>
        <authorList>
            <person name="Robinson A.J."/>
            <person name="Natvig D.O."/>
        </authorList>
    </citation>
    <scope>NUCLEOTIDE SEQUENCE [LARGE SCALE GENOMIC DNA]</scope>
    <source>
        <strain evidence="1 2">CBS 110550</strain>
    </source>
</reference>
<dbReference type="InterPro" id="IPR022025">
    <property type="entry name" value="Amidoligase_2"/>
</dbReference>
<proteinExistence type="predicted"/>
<organism evidence="1 2">
    <name type="scientific">Monosporascus ibericus</name>
    <dbReference type="NCBI Taxonomy" id="155417"/>
    <lineage>
        <taxon>Eukaryota</taxon>
        <taxon>Fungi</taxon>
        <taxon>Dikarya</taxon>
        <taxon>Ascomycota</taxon>
        <taxon>Pezizomycotina</taxon>
        <taxon>Sordariomycetes</taxon>
        <taxon>Xylariomycetidae</taxon>
        <taxon>Xylariales</taxon>
        <taxon>Xylariales incertae sedis</taxon>
        <taxon>Monosporascus</taxon>
    </lineage>
</organism>
<name>A0A4Q4SVT1_9PEZI</name>
<dbReference type="PANTHER" id="PTHR36847">
    <property type="entry name" value="AMIDOLIGASE ENZYME"/>
    <property type="match status" value="1"/>
</dbReference>
<dbReference type="STRING" id="155417.A0A4Q4SVT1"/>
<evidence type="ECO:0000313" key="1">
    <source>
        <dbReference type="EMBL" id="RYO85681.1"/>
    </source>
</evidence>
<dbReference type="PANTHER" id="PTHR36847:SF1">
    <property type="entry name" value="AMIDOLIGASE ENZYME"/>
    <property type="match status" value="1"/>
</dbReference>
<dbReference type="AlphaFoldDB" id="A0A4Q4SVT1"/>
<dbReference type="Pfam" id="PF12224">
    <property type="entry name" value="Amidoligase_2"/>
    <property type="match status" value="1"/>
</dbReference>
<evidence type="ECO:0008006" key="3">
    <source>
        <dbReference type="Google" id="ProtNLM"/>
    </source>
</evidence>
<accession>A0A4Q4SVT1</accession>
<protein>
    <recommendedName>
        <fullName evidence="3">Amidoligase enzyme</fullName>
    </recommendedName>
</protein>
<gene>
    <name evidence="1" type="ORF">DL764_009128</name>
</gene>